<dbReference type="EMBL" id="JAOTIF010000033">
    <property type="protein sequence ID" value="MCU7552386.1"/>
    <property type="molecule type" value="Genomic_DNA"/>
</dbReference>
<evidence type="ECO:0000313" key="2">
    <source>
        <dbReference type="Proteomes" id="UP001155483"/>
    </source>
</evidence>
<dbReference type="AlphaFoldDB" id="A0A9X2XZN8"/>
<dbReference type="InterPro" id="IPR011990">
    <property type="entry name" value="TPR-like_helical_dom_sf"/>
</dbReference>
<dbReference type="Gene3D" id="1.25.40.390">
    <property type="match status" value="1"/>
</dbReference>
<dbReference type="Proteomes" id="UP001155483">
    <property type="component" value="Unassembled WGS sequence"/>
</dbReference>
<protein>
    <submittedName>
        <fullName evidence="1">SusD/RagB family nutrient-binding outer membrane lipoprotein</fullName>
    </submittedName>
</protein>
<dbReference type="CDD" id="cd08977">
    <property type="entry name" value="SusD"/>
    <property type="match status" value="1"/>
</dbReference>
<gene>
    <name evidence="1" type="ORF">OCK74_24920</name>
</gene>
<reference evidence="1" key="1">
    <citation type="submission" date="2022-09" db="EMBL/GenBank/DDBJ databases">
        <authorList>
            <person name="Yuan C."/>
            <person name="Ke Z."/>
        </authorList>
    </citation>
    <scope>NUCLEOTIDE SEQUENCE</scope>
    <source>
        <strain evidence="1">LB-8</strain>
    </source>
</reference>
<dbReference type="InterPro" id="IPR041662">
    <property type="entry name" value="SusD-like_2"/>
</dbReference>
<keyword evidence="1" id="KW-0449">Lipoprotein</keyword>
<organism evidence="1 2">
    <name type="scientific">Paraflavisolibacter caeni</name>
    <dbReference type="NCBI Taxonomy" id="2982496"/>
    <lineage>
        <taxon>Bacteria</taxon>
        <taxon>Pseudomonadati</taxon>
        <taxon>Bacteroidota</taxon>
        <taxon>Chitinophagia</taxon>
        <taxon>Chitinophagales</taxon>
        <taxon>Chitinophagaceae</taxon>
        <taxon>Paraflavisolibacter</taxon>
    </lineage>
</organism>
<keyword evidence="2" id="KW-1185">Reference proteome</keyword>
<comment type="caution">
    <text evidence="1">The sequence shown here is derived from an EMBL/GenBank/DDBJ whole genome shotgun (WGS) entry which is preliminary data.</text>
</comment>
<proteinExistence type="predicted"/>
<evidence type="ECO:0000313" key="1">
    <source>
        <dbReference type="EMBL" id="MCU7552386.1"/>
    </source>
</evidence>
<sequence>MNKYIFHIVFLGVMTVGLMSCEKDFLDVNTDPNNPTESSVDLILPTAEGYTAYIMGNPYQILGGLWSQYWTQGPTGSQYKNFDQYTITSSDFDRQWLQLYSGPLNDSKYLIDEGTRLNRKNYAAIGKILQAYIYQYLTDLHGDIPFSEALDPNNPSPKYDTQEQVYNGLVKLIEDGVALIDEASDDHPGEDDFLFGGDMTLWKKFANTLKLRVYLRQAYVRPDVAQAGINALYTSGAQFLEAGEDAEMAFTDEIFNQNPLFATYQALTEDNLVASETTLNYFTLTHDPRVDVFYQQATLPPNAGHHAGIEQGNGTNLINQNANSYSKPGPEIGGPNGGEAAPVVFMSAAESYFLQAEAAARGWGTGNAQLLYNQAILSSFLRWGFTIAQANAFISQSSVAFPNAGSKEEKIKAIITQKWSSMSGTQNLEAWTEWRRTGYPNFFEISVSSNIGNKFPTRILYPDSEVTRNANTPAQKTVSDKVWWDVNTTGQN</sequence>
<dbReference type="SUPFAM" id="SSF48452">
    <property type="entry name" value="TPR-like"/>
    <property type="match status" value="1"/>
</dbReference>
<accession>A0A9X2XZN8</accession>
<dbReference type="RefSeq" id="WP_279299823.1">
    <property type="nucleotide sequence ID" value="NZ_JAOTIF010000033.1"/>
</dbReference>
<dbReference type="PROSITE" id="PS51257">
    <property type="entry name" value="PROKAR_LIPOPROTEIN"/>
    <property type="match status" value="1"/>
</dbReference>
<name>A0A9X2XZN8_9BACT</name>
<reference evidence="1" key="2">
    <citation type="submission" date="2023-04" db="EMBL/GenBank/DDBJ databases">
        <title>Paracnuella aquatica gen. nov., sp. nov., a member of the family Chitinophagaceae isolated from a hot spring.</title>
        <authorList>
            <person name="Wang C."/>
        </authorList>
    </citation>
    <scope>NUCLEOTIDE SEQUENCE</scope>
    <source>
        <strain evidence="1">LB-8</strain>
    </source>
</reference>
<dbReference type="Pfam" id="PF12771">
    <property type="entry name" value="SusD-like_2"/>
    <property type="match status" value="1"/>
</dbReference>